<name>K7WI28_9VIRU</name>
<keyword evidence="1" id="KW-1133">Transmembrane helix</keyword>
<dbReference type="Proteomes" id="UP000277283">
    <property type="component" value="Segment"/>
</dbReference>
<organism evidence="2 3">
    <name type="scientific">White spot syndrome virus</name>
    <dbReference type="NCBI Taxonomy" id="342409"/>
    <lineage>
        <taxon>Viruses</taxon>
        <taxon>Viruses incertae sedis</taxon>
        <taxon>Naldaviricetes</taxon>
        <taxon>Nimaviridae</taxon>
        <taxon>Whispovirus</taxon>
    </lineage>
</organism>
<feature type="transmembrane region" description="Helical" evidence="1">
    <location>
        <begin position="60"/>
        <end position="80"/>
    </location>
</feature>
<dbReference type="EMBL" id="JX515788">
    <property type="protein sequence ID" value="AFX59868.1"/>
    <property type="molecule type" value="Genomic_DNA"/>
</dbReference>
<evidence type="ECO:0000313" key="2">
    <source>
        <dbReference type="EMBL" id="AFX59868.1"/>
    </source>
</evidence>
<evidence type="ECO:0000256" key="1">
    <source>
        <dbReference type="SAM" id="Phobius"/>
    </source>
</evidence>
<protein>
    <submittedName>
        <fullName evidence="2">Wsv506</fullName>
    </submittedName>
</protein>
<proteinExistence type="predicted"/>
<keyword evidence="1" id="KW-0812">Transmembrane</keyword>
<evidence type="ECO:0000313" key="3">
    <source>
        <dbReference type="Proteomes" id="UP000277283"/>
    </source>
</evidence>
<accession>K7WI28</accession>
<gene>
    <name evidence="2" type="ORF">wssv_04910</name>
</gene>
<sequence length="85" mass="9426">MFVPHSQNTFTQPPYFWIAFLHEGQFTTLTSSLSFSYIHSIVLSLQGTNSGLGSDPENEAAAAAFCLAAFRFWIWAFLVASSGRM</sequence>
<reference evidence="3" key="1">
    <citation type="submission" date="2012-08" db="EMBL/GenBank/DDBJ databases">
        <authorList>
            <person name="Choi T.-J."/>
        </authorList>
    </citation>
    <scope>NUCLEOTIDE SEQUENCE [LARGE SCALE GENOMIC DNA]</scope>
    <source>
        <strain evidence="3">K-LV1</strain>
    </source>
</reference>
<keyword evidence="1" id="KW-0472">Membrane</keyword>